<accession>A0A848C046</accession>
<evidence type="ECO:0000313" key="3">
    <source>
        <dbReference type="EMBL" id="NME28607.1"/>
    </source>
</evidence>
<gene>
    <name evidence="3" type="ORF">HF872_08230</name>
</gene>
<dbReference type="Pfam" id="PF01370">
    <property type="entry name" value="Epimerase"/>
    <property type="match status" value="1"/>
</dbReference>
<comment type="caution">
    <text evidence="3">The sequence shown here is derived from an EMBL/GenBank/DDBJ whole genome shotgun (WGS) entry which is preliminary data.</text>
</comment>
<dbReference type="SUPFAM" id="SSF51735">
    <property type="entry name" value="NAD(P)-binding Rossmann-fold domains"/>
    <property type="match status" value="1"/>
</dbReference>
<dbReference type="Gene3D" id="3.40.50.720">
    <property type="entry name" value="NAD(P)-binding Rossmann-like Domain"/>
    <property type="match status" value="1"/>
</dbReference>
<feature type="domain" description="NAD-dependent epimerase/dehydratase" evidence="2">
    <location>
        <begin position="3"/>
        <end position="235"/>
    </location>
</feature>
<organism evidence="3 4">
    <name type="scientific">Megasphaera hexanoica</name>
    <dbReference type="NCBI Taxonomy" id="1675036"/>
    <lineage>
        <taxon>Bacteria</taxon>
        <taxon>Bacillati</taxon>
        <taxon>Bacillota</taxon>
        <taxon>Negativicutes</taxon>
        <taxon>Veillonellales</taxon>
        <taxon>Veillonellaceae</taxon>
        <taxon>Megasphaera</taxon>
    </lineage>
</organism>
<dbReference type="Proteomes" id="UP000591071">
    <property type="component" value="Unassembled WGS sequence"/>
</dbReference>
<protein>
    <submittedName>
        <fullName evidence="3">NAD-dependent epimerase/dehydratase family protein</fullName>
    </submittedName>
</protein>
<evidence type="ECO:0000313" key="4">
    <source>
        <dbReference type="Proteomes" id="UP000591071"/>
    </source>
</evidence>
<dbReference type="Gene3D" id="3.90.25.10">
    <property type="entry name" value="UDP-galactose 4-epimerase, domain 1"/>
    <property type="match status" value="1"/>
</dbReference>
<dbReference type="InterPro" id="IPR001509">
    <property type="entry name" value="Epimerase_deHydtase"/>
</dbReference>
<proteinExistence type="inferred from homology"/>
<evidence type="ECO:0000259" key="2">
    <source>
        <dbReference type="Pfam" id="PF01370"/>
    </source>
</evidence>
<comment type="similarity">
    <text evidence="1">Belongs to the NAD(P)-dependent epimerase/dehydratase family.</text>
</comment>
<dbReference type="PANTHER" id="PTHR43000">
    <property type="entry name" value="DTDP-D-GLUCOSE 4,6-DEHYDRATASE-RELATED"/>
    <property type="match status" value="1"/>
</dbReference>
<dbReference type="RefSeq" id="WP_170087684.1">
    <property type="nucleotide sequence ID" value="NZ_JABAFG010000012.1"/>
</dbReference>
<evidence type="ECO:0000256" key="1">
    <source>
        <dbReference type="ARBA" id="ARBA00007637"/>
    </source>
</evidence>
<name>A0A848C046_9FIRM</name>
<dbReference type="AlphaFoldDB" id="A0A848C046"/>
<sequence length="309" mass="34118">MNILVTGGAGFIGSHLVDTLIEAGHDVTVFDNLNSGRKEYIHKEARFCQGDIRDTEALDRLFAGTVFDVVFHEAAQTQVSYSMLHPREDADVNVLGLINVLEHCCRHDVKKILLSSSAAVYGNQETGLADETIPVQPQSFYGLTKAAGEVYAALYYRMYGLPYAVLRYANVYGERQESSREAGVVSLFSQALASGTAMTIYGDGNQSRDFIYVKDAAAASMAAMDAGVPSGIYNISTKIETTINALKEILMYFAQIRSDVIYEDARHGDIYRSVLDNGKAVQTLNWRPKTKLLPGLMTTFSYFLGRDER</sequence>
<dbReference type="InterPro" id="IPR036291">
    <property type="entry name" value="NAD(P)-bd_dom_sf"/>
</dbReference>
<dbReference type="EMBL" id="JABAFG010000012">
    <property type="protein sequence ID" value="NME28607.1"/>
    <property type="molecule type" value="Genomic_DNA"/>
</dbReference>
<reference evidence="3 4" key="1">
    <citation type="submission" date="2020-04" db="EMBL/GenBank/DDBJ databases">
        <authorList>
            <person name="Hitch T.C.A."/>
            <person name="Wylensek D."/>
            <person name="Clavel T."/>
        </authorList>
    </citation>
    <scope>NUCLEOTIDE SEQUENCE [LARGE SCALE GENOMIC DNA]</scope>
    <source>
        <strain evidence="3 4">Oil-RF-744-FAT-WT-6-1</strain>
    </source>
</reference>